<keyword evidence="4" id="KW-1185">Reference proteome</keyword>
<protein>
    <recommendedName>
        <fullName evidence="2">Cytokinin riboside 5'-monophosphate phosphoribohydrolase</fullName>
        <ecNumber evidence="2">3.2.2.n1</ecNumber>
    </recommendedName>
</protein>
<dbReference type="Pfam" id="PF03641">
    <property type="entry name" value="Lysine_decarbox"/>
    <property type="match status" value="1"/>
</dbReference>
<dbReference type="EMBL" id="JBHTLM010000008">
    <property type="protein sequence ID" value="MFD1177116.1"/>
    <property type="molecule type" value="Genomic_DNA"/>
</dbReference>
<sequence length="196" mass="21904">MKKICVYSGSNPGNRPEYKELAIRLGQVFLQHEIELIYGGSKLGLMGAMAYHILDNGGKVTGVMPRGLFPTELVHERLTRFIEVRDMHERKKTMADLADGFIALPGGIGTYEELFETLSWAQLGIHNKPIGALNVAGFFDPLVSLLQNTVYEGFMRESNMQLLLVATNPQDLVDQMNNYIPPVLGTKWRELPVTPT</sequence>
<keyword evidence="2" id="KW-0203">Cytokinin biosynthesis</keyword>
<gene>
    <name evidence="3" type="ORF">ACFQ3W_12545</name>
</gene>
<evidence type="ECO:0000313" key="3">
    <source>
        <dbReference type="EMBL" id="MFD1177116.1"/>
    </source>
</evidence>
<name>A0ABW3RZ16_9BACL</name>
<dbReference type="PANTHER" id="PTHR31223:SF70">
    <property type="entry name" value="LOG FAMILY PROTEIN YJL055W"/>
    <property type="match status" value="1"/>
</dbReference>
<dbReference type="RefSeq" id="WP_379319567.1">
    <property type="nucleotide sequence ID" value="NZ_JBHTLM010000008.1"/>
</dbReference>
<evidence type="ECO:0000256" key="2">
    <source>
        <dbReference type="RuleBase" id="RU363015"/>
    </source>
</evidence>
<evidence type="ECO:0000313" key="4">
    <source>
        <dbReference type="Proteomes" id="UP001597262"/>
    </source>
</evidence>
<proteinExistence type="inferred from homology"/>
<dbReference type="NCBIfam" id="TIGR00730">
    <property type="entry name" value="Rossman fold protein, TIGR00730 family"/>
    <property type="match status" value="1"/>
</dbReference>
<keyword evidence="2" id="KW-0378">Hydrolase</keyword>
<dbReference type="Gene3D" id="3.40.50.450">
    <property type="match status" value="1"/>
</dbReference>
<dbReference type="SUPFAM" id="SSF102405">
    <property type="entry name" value="MCP/YpsA-like"/>
    <property type="match status" value="1"/>
</dbReference>
<dbReference type="InterPro" id="IPR005269">
    <property type="entry name" value="LOG"/>
</dbReference>
<comment type="caution">
    <text evidence="3">The sequence shown here is derived from an EMBL/GenBank/DDBJ whole genome shotgun (WGS) entry which is preliminary data.</text>
</comment>
<organism evidence="3 4">
    <name type="scientific">Paenibacillus puldeungensis</name>
    <dbReference type="NCBI Taxonomy" id="696536"/>
    <lineage>
        <taxon>Bacteria</taxon>
        <taxon>Bacillati</taxon>
        <taxon>Bacillota</taxon>
        <taxon>Bacilli</taxon>
        <taxon>Bacillales</taxon>
        <taxon>Paenibacillaceae</taxon>
        <taxon>Paenibacillus</taxon>
    </lineage>
</organism>
<reference evidence="4" key="1">
    <citation type="journal article" date="2019" name="Int. J. Syst. Evol. Microbiol.">
        <title>The Global Catalogue of Microorganisms (GCM) 10K type strain sequencing project: providing services to taxonomists for standard genome sequencing and annotation.</title>
        <authorList>
            <consortium name="The Broad Institute Genomics Platform"/>
            <consortium name="The Broad Institute Genome Sequencing Center for Infectious Disease"/>
            <person name="Wu L."/>
            <person name="Ma J."/>
        </authorList>
    </citation>
    <scope>NUCLEOTIDE SEQUENCE [LARGE SCALE GENOMIC DNA]</scope>
    <source>
        <strain evidence="4">CCUG 59189</strain>
    </source>
</reference>
<evidence type="ECO:0000256" key="1">
    <source>
        <dbReference type="ARBA" id="ARBA00006763"/>
    </source>
</evidence>
<accession>A0ABW3RZ16</accession>
<dbReference type="EC" id="3.2.2.n1" evidence="2"/>
<comment type="similarity">
    <text evidence="1 2">Belongs to the LOG family.</text>
</comment>
<dbReference type="InterPro" id="IPR031100">
    <property type="entry name" value="LOG_fam"/>
</dbReference>
<dbReference type="Proteomes" id="UP001597262">
    <property type="component" value="Unassembled WGS sequence"/>
</dbReference>
<dbReference type="PANTHER" id="PTHR31223">
    <property type="entry name" value="LOG FAMILY PROTEIN YJL055W"/>
    <property type="match status" value="1"/>
</dbReference>